<dbReference type="GeneID" id="68858048"/>
<dbReference type="Gene3D" id="2.60.40.1180">
    <property type="entry name" value="Golgi alpha-mannosidase II"/>
    <property type="match status" value="1"/>
</dbReference>
<name>A0A897NKE0_9EURY</name>
<dbReference type="AlphaFoldDB" id="A0A897NKE0"/>
<dbReference type="EMBL" id="CP064791">
    <property type="protein sequence ID" value="QSG14940.1"/>
    <property type="molecule type" value="Genomic_DNA"/>
</dbReference>
<evidence type="ECO:0000256" key="3">
    <source>
        <dbReference type="ARBA" id="ARBA00023277"/>
    </source>
</evidence>
<proteinExistence type="inferred from homology"/>
<dbReference type="Proteomes" id="UP000663292">
    <property type="component" value="Chromosome"/>
</dbReference>
<dbReference type="GO" id="GO:0005975">
    <property type="term" value="P:carbohydrate metabolic process"/>
    <property type="evidence" value="ECO:0007669"/>
    <property type="project" value="InterPro"/>
</dbReference>
<dbReference type="InterPro" id="IPR006047">
    <property type="entry name" value="GH13_cat_dom"/>
</dbReference>
<dbReference type="SUPFAM" id="SSF51011">
    <property type="entry name" value="Glycosyl hydrolase domain"/>
    <property type="match status" value="1"/>
</dbReference>
<dbReference type="GO" id="GO:0043169">
    <property type="term" value="F:cation binding"/>
    <property type="evidence" value="ECO:0007669"/>
    <property type="project" value="InterPro"/>
</dbReference>
<evidence type="ECO:0000313" key="6">
    <source>
        <dbReference type="EMBL" id="QSG14940.1"/>
    </source>
</evidence>
<feature type="domain" description="Glycosyl hydrolase family 13 catalytic" evidence="5">
    <location>
        <begin position="40"/>
        <end position="352"/>
    </location>
</feature>
<gene>
    <name evidence="6" type="primary">amyA6</name>
    <name evidence="6" type="ORF">HSEST_1409</name>
</gene>
<dbReference type="InterPro" id="IPR006311">
    <property type="entry name" value="TAT_signal"/>
</dbReference>
<dbReference type="PROSITE" id="PS51318">
    <property type="entry name" value="TAT"/>
    <property type="match status" value="1"/>
</dbReference>
<keyword evidence="3" id="KW-0119">Carbohydrate metabolism</keyword>
<reference evidence="6 7" key="1">
    <citation type="submission" date="2020-11" db="EMBL/GenBank/DDBJ databases">
        <title>Carbohydrate-dependent, anaerobic sulfur respiration: A novel catabolism in halophilic archaea.</title>
        <authorList>
            <person name="Sorokin D.Y."/>
            <person name="Messina E."/>
            <person name="Smedile F."/>
            <person name="La Cono V."/>
            <person name="Hallsworth J.E."/>
            <person name="Yakimov M.M."/>
        </authorList>
    </citation>
    <scope>NUCLEOTIDE SEQUENCE [LARGE SCALE GENOMIC DNA]</scope>
    <source>
        <strain evidence="6 7">HSR-Est</strain>
    </source>
</reference>
<evidence type="ECO:0000259" key="5">
    <source>
        <dbReference type="SMART" id="SM00642"/>
    </source>
</evidence>
<dbReference type="Gene3D" id="3.20.20.80">
    <property type="entry name" value="Glycosidases"/>
    <property type="match status" value="1"/>
</dbReference>
<evidence type="ECO:0000256" key="4">
    <source>
        <dbReference type="ARBA" id="ARBA00023295"/>
    </source>
</evidence>
<keyword evidence="7" id="KW-1185">Reference proteome</keyword>
<organism evidence="6 7">
    <name type="scientific">Halapricum desulfuricans</name>
    <dbReference type="NCBI Taxonomy" id="2841257"/>
    <lineage>
        <taxon>Archaea</taxon>
        <taxon>Methanobacteriati</taxon>
        <taxon>Methanobacteriota</taxon>
        <taxon>Stenosarchaea group</taxon>
        <taxon>Halobacteria</taxon>
        <taxon>Halobacteriales</taxon>
        <taxon>Haloarculaceae</taxon>
        <taxon>Halapricum</taxon>
    </lineage>
</organism>
<dbReference type="InterPro" id="IPR013780">
    <property type="entry name" value="Glyco_hydro_b"/>
</dbReference>
<dbReference type="SUPFAM" id="SSF51445">
    <property type="entry name" value="(Trans)glycosidases"/>
    <property type="match status" value="1"/>
</dbReference>
<keyword evidence="2" id="KW-0378">Hydrolase</keyword>
<dbReference type="GO" id="GO:0004556">
    <property type="term" value="F:alpha-amylase activity"/>
    <property type="evidence" value="ECO:0007669"/>
    <property type="project" value="InterPro"/>
</dbReference>
<dbReference type="RefSeq" id="WP_229120204.1">
    <property type="nucleotide sequence ID" value="NZ_CP064791.1"/>
</dbReference>
<dbReference type="NCBIfam" id="TIGR01409">
    <property type="entry name" value="TAT_signal_seq"/>
    <property type="match status" value="1"/>
</dbReference>
<dbReference type="InterPro" id="IPR019546">
    <property type="entry name" value="TAT_signal_bac_arc"/>
</dbReference>
<protein>
    <submittedName>
        <fullName evidence="6">Glycosidase</fullName>
    </submittedName>
</protein>
<dbReference type="PRINTS" id="PR00110">
    <property type="entry name" value="ALPHAAMYLASE"/>
</dbReference>
<evidence type="ECO:0000256" key="2">
    <source>
        <dbReference type="ARBA" id="ARBA00022801"/>
    </source>
</evidence>
<dbReference type="Pfam" id="PF00128">
    <property type="entry name" value="Alpha-amylase"/>
    <property type="match status" value="1"/>
</dbReference>
<dbReference type="InterPro" id="IPR006046">
    <property type="entry name" value="Alpha_amylase"/>
</dbReference>
<dbReference type="InterPro" id="IPR015237">
    <property type="entry name" value="Alpha-amylase_C_pro"/>
</dbReference>
<dbReference type="InterPro" id="IPR017853">
    <property type="entry name" value="GH"/>
</dbReference>
<keyword evidence="4 6" id="KW-0326">Glycosidase</keyword>
<evidence type="ECO:0000256" key="1">
    <source>
        <dbReference type="ARBA" id="ARBA00008061"/>
    </source>
</evidence>
<comment type="similarity">
    <text evidence="1">Belongs to the glycosyl hydrolase 13 family.</text>
</comment>
<evidence type="ECO:0000313" key="7">
    <source>
        <dbReference type="Proteomes" id="UP000663292"/>
    </source>
</evidence>
<dbReference type="SMART" id="SM00642">
    <property type="entry name" value="Aamy"/>
    <property type="match status" value="1"/>
</dbReference>
<sequence length="429" mass="48507">MRETPRTSRRSVLKGIGTAALGALGFGSAGSSPAEAAGEPIMMQYFHEPWSTVESDIPTIADIGYDAIWIQQPAEAILTWDDQDGRNDPPLGYQPVDLRNFNSEFGTESELQSLIDTAHSHGVEVYLDTVLNHMAAASYDTFPQFEYEHFHHDVGAIDDWSDPHQVKHGEFLGLKDLGQLSHTDGDPAYVRQQLKNYMDKMAEFGADGHRFDAAKHMYTDFFSDYANQWADDNGMFKVGEVYDGNVDYVQNYADTGMNVFDYPLFFTMHDAFEYGDMSALEGAGITGQDPWHSVPFADNHDEDGPSQYELAFAYASTIEGYPVHYNLYPSWLLDNDNINNMVWVKKNLAGGETYYRHSGNDLLVYERYNNLLVGLNNNTSSWRDEWVYTSWRDETLNDYSGNASDVTVNNDGWVKISVPPEGWVFYAPY</sequence>
<dbReference type="PANTHER" id="PTHR43447">
    <property type="entry name" value="ALPHA-AMYLASE"/>
    <property type="match status" value="1"/>
</dbReference>
<accession>A0A897NKE0</accession>
<dbReference type="Pfam" id="PF09154">
    <property type="entry name" value="Alpha-amy_C_pro"/>
    <property type="match status" value="1"/>
</dbReference>